<protein>
    <submittedName>
        <fullName evidence="6">Methyltransferase type 11</fullName>
    </submittedName>
</protein>
<dbReference type="Pfam" id="PF13649">
    <property type="entry name" value="Methyltransf_25"/>
    <property type="match status" value="1"/>
</dbReference>
<accession>Q115Q6</accession>
<evidence type="ECO:0000259" key="3">
    <source>
        <dbReference type="Pfam" id="PF00535"/>
    </source>
</evidence>
<evidence type="ECO:0000256" key="2">
    <source>
        <dbReference type="SAM" id="MobiDB-lite"/>
    </source>
</evidence>
<dbReference type="eggNOG" id="COG2226">
    <property type="taxonomic scope" value="Bacteria"/>
</dbReference>
<feature type="coiled-coil region" evidence="1">
    <location>
        <begin position="1331"/>
        <end position="1435"/>
    </location>
</feature>
<dbReference type="SUPFAM" id="SSF53448">
    <property type="entry name" value="Nucleotide-diphospho-sugar transferases"/>
    <property type="match status" value="2"/>
</dbReference>
<name>Q115Q6_TRIEI</name>
<dbReference type="CDD" id="cd02440">
    <property type="entry name" value="AdoMet_MTases"/>
    <property type="match status" value="2"/>
</dbReference>
<keyword evidence="1" id="KW-0175">Coiled coil</keyword>
<gene>
    <name evidence="6" type="ordered locus">Tery_1479</name>
</gene>
<reference evidence="6" key="1">
    <citation type="submission" date="2006-06" db="EMBL/GenBank/DDBJ databases">
        <title>Complete sequence of Trichodesmium erythraeum IMS101.</title>
        <authorList>
            <consortium name="US DOE Joint Genome Institute"/>
            <person name="Copeland A."/>
            <person name="Lucas S."/>
            <person name="Lapidus A."/>
            <person name="Barry K."/>
            <person name="Detter J.C."/>
            <person name="Glavina del Rio T."/>
            <person name="Hammon N."/>
            <person name="Israni S."/>
            <person name="Dalin E."/>
            <person name="Tice H."/>
            <person name="Pitluck S."/>
            <person name="Kiss H."/>
            <person name="Munk A.C."/>
            <person name="Brettin T."/>
            <person name="Bruce D."/>
            <person name="Han C."/>
            <person name="Tapia R."/>
            <person name="Gilna P."/>
            <person name="Schmutz J."/>
            <person name="Larimer F."/>
            <person name="Land M."/>
            <person name="Hauser L."/>
            <person name="Kyrpides N."/>
            <person name="Kim E."/>
            <person name="Richardson P."/>
        </authorList>
    </citation>
    <scope>NUCLEOTIDE SEQUENCE [LARGE SCALE GENOMIC DNA]</scope>
    <source>
        <strain evidence="6">IMS101</strain>
    </source>
</reference>
<evidence type="ECO:0000256" key="1">
    <source>
        <dbReference type="SAM" id="Coils"/>
    </source>
</evidence>
<dbReference type="Gene3D" id="3.40.50.300">
    <property type="entry name" value="P-loop containing nucleotide triphosphate hydrolases"/>
    <property type="match status" value="1"/>
</dbReference>
<dbReference type="GO" id="GO:0032259">
    <property type="term" value="P:methylation"/>
    <property type="evidence" value="ECO:0007669"/>
    <property type="project" value="UniProtKB-KW"/>
</dbReference>
<feature type="region of interest" description="Disordered" evidence="2">
    <location>
        <begin position="1287"/>
        <end position="1307"/>
    </location>
</feature>
<dbReference type="Gene3D" id="3.40.50.150">
    <property type="entry name" value="Vaccinia Virus protein VP39"/>
    <property type="match status" value="2"/>
</dbReference>
<dbReference type="Pfam" id="PF08241">
    <property type="entry name" value="Methyltransf_11"/>
    <property type="match status" value="1"/>
</dbReference>
<keyword evidence="6" id="KW-0808">Transferase</keyword>
<evidence type="ECO:0000259" key="5">
    <source>
        <dbReference type="Pfam" id="PF13649"/>
    </source>
</evidence>
<dbReference type="PANTHER" id="PTHR43685:SF2">
    <property type="entry name" value="GLYCOSYLTRANSFERASE 2-LIKE DOMAIN-CONTAINING PROTEIN"/>
    <property type="match status" value="1"/>
</dbReference>
<dbReference type="CDD" id="cd04184">
    <property type="entry name" value="GT2_RfbC_Mx_like"/>
    <property type="match status" value="1"/>
</dbReference>
<dbReference type="InterPro" id="IPR001173">
    <property type="entry name" value="Glyco_trans_2-like"/>
</dbReference>
<feature type="domain" description="Glycosyltransferase 2-like" evidence="3">
    <location>
        <begin position="1534"/>
        <end position="1662"/>
    </location>
</feature>
<dbReference type="InterPro" id="IPR029063">
    <property type="entry name" value="SAM-dependent_MTases_sf"/>
</dbReference>
<dbReference type="InterPro" id="IPR005331">
    <property type="entry name" value="Sulfotransferase"/>
</dbReference>
<dbReference type="STRING" id="203124.Tery_1479"/>
<dbReference type="SUPFAM" id="SSF53335">
    <property type="entry name" value="S-adenosyl-L-methionine-dependent methyltransferases"/>
    <property type="match status" value="2"/>
</dbReference>
<dbReference type="GO" id="GO:0008146">
    <property type="term" value="F:sulfotransferase activity"/>
    <property type="evidence" value="ECO:0007669"/>
    <property type="project" value="InterPro"/>
</dbReference>
<dbReference type="EMBL" id="CP000393">
    <property type="protein sequence ID" value="ABG50768.1"/>
    <property type="molecule type" value="Genomic_DNA"/>
</dbReference>
<dbReference type="GO" id="GO:0008757">
    <property type="term" value="F:S-adenosylmethionine-dependent methyltransferase activity"/>
    <property type="evidence" value="ECO:0007669"/>
    <property type="project" value="InterPro"/>
</dbReference>
<dbReference type="CAZy" id="GT2">
    <property type="family name" value="Glycosyltransferase Family 2"/>
</dbReference>
<dbReference type="Pfam" id="PF00535">
    <property type="entry name" value="Glycos_transf_2"/>
    <property type="match status" value="2"/>
</dbReference>
<dbReference type="HOGENOM" id="CLU_233186_0_0_3"/>
<dbReference type="Gene3D" id="3.90.550.10">
    <property type="entry name" value="Spore Coat Polysaccharide Biosynthesis Protein SpsA, Chain A"/>
    <property type="match status" value="2"/>
</dbReference>
<dbReference type="InterPro" id="IPR050834">
    <property type="entry name" value="Glycosyltransf_2"/>
</dbReference>
<keyword evidence="6" id="KW-0489">Methyltransferase</keyword>
<dbReference type="PANTHER" id="PTHR43685">
    <property type="entry name" value="GLYCOSYLTRANSFERASE"/>
    <property type="match status" value="1"/>
</dbReference>
<dbReference type="KEGG" id="ter:Tery_1479"/>
<dbReference type="InterPro" id="IPR027417">
    <property type="entry name" value="P-loop_NTPase"/>
</dbReference>
<proteinExistence type="predicted"/>
<dbReference type="GO" id="GO:0016020">
    <property type="term" value="C:membrane"/>
    <property type="evidence" value="ECO:0007669"/>
    <property type="project" value="InterPro"/>
</dbReference>
<feature type="domain" description="Methyltransferase" evidence="5">
    <location>
        <begin position="1084"/>
        <end position="1182"/>
    </location>
</feature>
<dbReference type="InterPro" id="IPR029044">
    <property type="entry name" value="Nucleotide-diphossugar_trans"/>
</dbReference>
<evidence type="ECO:0000259" key="4">
    <source>
        <dbReference type="Pfam" id="PF08241"/>
    </source>
</evidence>
<evidence type="ECO:0000313" key="6">
    <source>
        <dbReference type="EMBL" id="ABG50768.1"/>
    </source>
</evidence>
<dbReference type="InterPro" id="IPR013216">
    <property type="entry name" value="Methyltransf_11"/>
</dbReference>
<dbReference type="Pfam" id="PF03567">
    <property type="entry name" value="Sulfotransfer_2"/>
    <property type="match status" value="1"/>
</dbReference>
<dbReference type="eggNOG" id="COG1216">
    <property type="taxonomic scope" value="Bacteria"/>
</dbReference>
<dbReference type="OrthoDB" id="9179784at2"/>
<dbReference type="InterPro" id="IPR041698">
    <property type="entry name" value="Methyltransf_25"/>
</dbReference>
<sequence>MEKFEMADKQPQQLAATTGFLDQLAIENETVCLSGWVLSFESEMVTNFKVLFDSKQLTEFRLTQGIPSPGVKKAHPNISAADNARFIIRLPMNKQQQQEFKDSLIILIPLVKNREGEPLLNGVTPALSSLLKTSETNDLPTTTPQVELISVHVPKAAGTAFRQVLLQVYGTQGVLTDKTNMFEDNMPATIHWQTKVIEGHFRAGKYDKLFPNAYRITWLREPIHRLISDYCFRHMSNPTQDHLNKESLLKFAQGNSNLMAYCVNAKSLDYFDFIGITEHFAEDLLELKSIFGWCDYEVIYQNRNPYPEYIEFQKKVLSDKKLMDELAVANSQDMELYEAALNLRKTPRKKLSFISSPLQKYKTVATVGNLEVAEIKNQQLNLSGWAASFNSGLVDSFEVTVAGQKLINFEQFLGLSSPDVKKTFPHLDSAEVARFHLLVTLSQTQIEEFIGSVVALTPFFQGRKGLPLLKVISPVDGRDKAVNYKVINQDKNVAPHLVLPDGKSISFPLKNLVTRVHGDSEISAFLEVGRQISIDIRTALQKIGKNFSEFKSVLDFGCGCGRVIIWYSSESDSTSLYATDTDTEAISWCQKNIKFAKFNVNQALPPLPYEDNQFDFIYLISVFTDINEEMQLKWLQELERITKPGGVVLITTRQLRSPKEAIEMAPKLVELGLIHMPSSAYKNVFPDWYGITLQTEEYVRNKWVNLFEIVDYFPGGIRGNQNIVLLRKNLKENFDLSPEAIATKPEIINQSPDRKMPDIKLISETGYLEKVEFTNKNELSIKGWVADINNGFLENFKVTFDAIEINSFELKTGIPSPDVKKIHSNLHNSHHARFHIKVSLNSEQVSQFQNYQIDLIPIFKDDQVGVLSKTLDIPKQGTFPEDPILSKQSNCIESIEAINTAGQPLSQSQKSEVENQQYSEQYSAIDKFVTSIVVDSFGYLEKVGIDNQKLVVSGWVGSVKFGSVEDFKVVIGGQKFTSFVQELGLPSPDVAKVRPQLNNAGNSRFRLEISLSQAQLKNCQNSLIVLTPIFSGKEGNILFKLFQPSLPIPNDKYIDGGAKNFIPRSFKFLGDFIQRVALQPTAEVLEIGCGIGNIAYGLSYYLQSPGRYEGFDFSEELISWAQQNITTQKPHCNFRQIDSYLPLPYYAKSFDFVFISSRFTQVGGSEIRNYLDEVYRVVKPGGRLLFNCFLVNHESEKLISKGKSSQPLIHRLQEGFTKDLNAPEKGMGFLESLLLKWVNNSGFDVLGKFYGSWCGRVGCKSYLDMLILEKSEIRKLEPITHKSEFDIQKEEEIGNEEEEKNSEVTSQKLELKIEKPEEIVEIIPTATLIDIQKEEKTGNEEEEKKSELKIEKPEEIVEIIPTATLIDIQKEEKTGNEEEEKKSELKIEKPEKSVEIIPTATSSISLLLTEITADLEKSQTEIQEIQADLEKFKSRNTNTPTQNLFPVKQDKKLLSLAEKTPAKPVAEINNLPGLEDKITDKKLAEVNVNLPGNPKKQKQELLGLSGVTVEKFWEIINLVISIEGKRDFSQPSISILTPTWNSSLDWFVETVLSVLNQSIPDWEWCIVDDGSKQLEIKNVLAGLAEKESRIKVILSEDNGGISAATNKALKMATGEFICLLDHDDTLAPTALENSLSKLAEGFDVVYSDEDKIDFSGLNYTHPFFKPDWSPEYFRGVMYVGHLLCLRREIAVAVGGFKSEFDGVQDYEFMLRVSEQTNKIAHISKHLYHWRQVKGSISGDADAKADIEKLQQAAVNTHLERIGLAAKAEPGLGRHRVNIHPLPRNNYPLISLIIAIPNISENLNQWLENLLSVSSYPENEVILISGNGTDNLIQNPAVKVLSLSGKFNYSCAYNLAAKTAKGEYFVFLNTNLEPTVEDWQTHLLYYAEQSDIGAVGGFLVLPDGTVEDAGIVLGKLGKVNYVMRGFATNDDGYAGSLVCAREVSAVSRKCLMVSRENFELVGGFNEHFFCDYQDVDLCLKLRKKGKRIMFTPRSVLINNKLEKHRQENYDMLDYMLLLDKWQIDMDLGDPYYNVNFDIQQNNYSVLV</sequence>
<organism evidence="6">
    <name type="scientific">Trichodesmium erythraeum (strain IMS101)</name>
    <dbReference type="NCBI Taxonomy" id="203124"/>
    <lineage>
        <taxon>Bacteria</taxon>
        <taxon>Bacillati</taxon>
        <taxon>Cyanobacteriota</taxon>
        <taxon>Cyanophyceae</taxon>
        <taxon>Oscillatoriophycideae</taxon>
        <taxon>Oscillatoriales</taxon>
        <taxon>Microcoleaceae</taxon>
        <taxon>Trichodesmium</taxon>
    </lineage>
</organism>
<feature type="domain" description="Methyltransferase type 11" evidence="4">
    <location>
        <begin position="554"/>
        <end position="650"/>
    </location>
</feature>
<feature type="domain" description="Glycosyltransferase 2-like" evidence="3">
    <location>
        <begin position="1790"/>
        <end position="1906"/>
    </location>
</feature>